<dbReference type="GO" id="GO:0005886">
    <property type="term" value="C:plasma membrane"/>
    <property type="evidence" value="ECO:0007669"/>
    <property type="project" value="UniProtKB-SubCell"/>
</dbReference>
<reference evidence="7 8" key="1">
    <citation type="submission" date="2018-05" db="EMBL/GenBank/DDBJ databases">
        <title>Kurthia sibirica genome sequence.</title>
        <authorList>
            <person name="Maclea K.S."/>
            <person name="Goen A.E."/>
        </authorList>
    </citation>
    <scope>NUCLEOTIDE SEQUENCE [LARGE SCALE GENOMIC DNA]</scope>
    <source>
        <strain evidence="7 8">ATCC 49154</strain>
    </source>
</reference>
<dbReference type="SUPFAM" id="SSF53756">
    <property type="entry name" value="UDP-Glycosyltransferase/glycogen phosphorylase"/>
    <property type="match status" value="1"/>
</dbReference>
<keyword evidence="3" id="KW-1003">Cell membrane</keyword>
<evidence type="ECO:0000256" key="2">
    <source>
        <dbReference type="ARBA" id="ARBA00010488"/>
    </source>
</evidence>
<dbReference type="GO" id="GO:0019350">
    <property type="term" value="P:teichoic acid biosynthetic process"/>
    <property type="evidence" value="ECO:0007669"/>
    <property type="project" value="UniProtKB-KW"/>
</dbReference>
<dbReference type="AlphaFoldDB" id="A0A2U3AKX9"/>
<protein>
    <submittedName>
        <fullName evidence="7">CDP-glycerol--glycerophosphate glycerophosphotransferase</fullName>
    </submittedName>
</protein>
<evidence type="ECO:0000256" key="3">
    <source>
        <dbReference type="ARBA" id="ARBA00022475"/>
    </source>
</evidence>
<dbReference type="RefSeq" id="WP_109306239.1">
    <property type="nucleotide sequence ID" value="NZ_BJUF01000053.1"/>
</dbReference>
<dbReference type="InterPro" id="IPR007554">
    <property type="entry name" value="Glycerophosphate_synth"/>
</dbReference>
<evidence type="ECO:0000256" key="6">
    <source>
        <dbReference type="ARBA" id="ARBA00023136"/>
    </source>
</evidence>
<proteinExistence type="inferred from homology"/>
<evidence type="ECO:0000256" key="4">
    <source>
        <dbReference type="ARBA" id="ARBA00022679"/>
    </source>
</evidence>
<keyword evidence="8" id="KW-1185">Reference proteome</keyword>
<evidence type="ECO:0000256" key="5">
    <source>
        <dbReference type="ARBA" id="ARBA00022944"/>
    </source>
</evidence>
<evidence type="ECO:0000256" key="1">
    <source>
        <dbReference type="ARBA" id="ARBA00004202"/>
    </source>
</evidence>
<dbReference type="PANTHER" id="PTHR37316:SF2">
    <property type="entry name" value="TEICHOIC ACID RIBITOL-PHOSPHATE POLYMERASE TARK"/>
    <property type="match status" value="1"/>
</dbReference>
<evidence type="ECO:0000313" key="7">
    <source>
        <dbReference type="EMBL" id="PWI25206.1"/>
    </source>
</evidence>
<dbReference type="EMBL" id="QFVR01000011">
    <property type="protein sequence ID" value="PWI25206.1"/>
    <property type="molecule type" value="Genomic_DNA"/>
</dbReference>
<dbReference type="OrthoDB" id="9811865at2"/>
<comment type="caution">
    <text evidence="7">The sequence shown here is derived from an EMBL/GenBank/DDBJ whole genome shotgun (WGS) entry which is preliminary data.</text>
</comment>
<organism evidence="7 8">
    <name type="scientific">Kurthia sibirica</name>
    <dbReference type="NCBI Taxonomy" id="202750"/>
    <lineage>
        <taxon>Bacteria</taxon>
        <taxon>Bacillati</taxon>
        <taxon>Bacillota</taxon>
        <taxon>Bacilli</taxon>
        <taxon>Bacillales</taxon>
        <taxon>Caryophanaceae</taxon>
        <taxon>Kurthia</taxon>
    </lineage>
</organism>
<keyword evidence="5" id="KW-0777">Teichoic acid biosynthesis</keyword>
<accession>A0A2U3AKX9</accession>
<dbReference type="GO" id="GO:0047355">
    <property type="term" value="F:CDP-glycerol glycerophosphotransferase activity"/>
    <property type="evidence" value="ECO:0007669"/>
    <property type="project" value="InterPro"/>
</dbReference>
<dbReference type="PANTHER" id="PTHR37316">
    <property type="entry name" value="TEICHOIC ACID GLYCEROL-PHOSPHATE PRIMASE"/>
    <property type="match status" value="1"/>
</dbReference>
<dbReference type="Gene3D" id="3.40.50.12580">
    <property type="match status" value="1"/>
</dbReference>
<gene>
    <name evidence="7" type="ORF">DEX24_09735</name>
</gene>
<dbReference type="InterPro" id="IPR043148">
    <property type="entry name" value="TagF_C"/>
</dbReference>
<dbReference type="Pfam" id="PF04464">
    <property type="entry name" value="Glyphos_transf"/>
    <property type="match status" value="1"/>
</dbReference>
<evidence type="ECO:0000313" key="8">
    <source>
        <dbReference type="Proteomes" id="UP000245938"/>
    </source>
</evidence>
<comment type="subcellular location">
    <subcellularLocation>
        <location evidence="1">Cell membrane</location>
        <topology evidence="1">Peripheral membrane protein</topology>
    </subcellularLocation>
</comment>
<keyword evidence="6" id="KW-0472">Membrane</keyword>
<keyword evidence="4 7" id="KW-0808">Transferase</keyword>
<name>A0A2U3AKX9_9BACL</name>
<dbReference type="Gene3D" id="3.40.50.11820">
    <property type="match status" value="1"/>
</dbReference>
<comment type="similarity">
    <text evidence="2">Belongs to the CDP-glycerol glycerophosphotransferase family.</text>
</comment>
<sequence length="388" mass="45475">MVKKLTFKQRVDKKFKREVFQLLYKIFSIMPIKKKKIAILSDSRASLSDNFRFVYEELQKRDNYDYFFLLKPSVKTRKRYIEIIKLAYHIATAKVILVDDYYPMVYPLKIRKNADLIQIWHAVGAFKTFGFSRSGKPGGPKPTSIAHKNYTKAIVSSKYVAPFYAEGFGITEDKVVATGIPRTDIFFDEQYKENKYAEMMTKFPEFEGKHITLYAPTFRGHGQSSAVFPQKKLELAKIYDSLGEQDLFLIKMHPFVSKKFKIPAQYKDKIIDMTKYPSVNDLLFISDILITDYSSVCFEYALLNKPMIFYCFDLEEYVSSRDFYIPYEQFTPGEIVYNTEELIDVMQKKTIDHSVDYSEFTTRFFDDLDGKSTERVADLIVSCMHERK</sequence>
<dbReference type="InterPro" id="IPR043149">
    <property type="entry name" value="TagF_N"/>
</dbReference>
<dbReference type="Proteomes" id="UP000245938">
    <property type="component" value="Unassembled WGS sequence"/>
</dbReference>
<dbReference type="InterPro" id="IPR051612">
    <property type="entry name" value="Teichoic_Acid_Biosynth"/>
</dbReference>